<organism evidence="3 4">
    <name type="scientific">Sneathiella chungangensis</name>
    <dbReference type="NCBI Taxonomy" id="1418234"/>
    <lineage>
        <taxon>Bacteria</taxon>
        <taxon>Pseudomonadati</taxon>
        <taxon>Pseudomonadota</taxon>
        <taxon>Alphaproteobacteria</taxon>
        <taxon>Sneathiellales</taxon>
        <taxon>Sneathiellaceae</taxon>
        <taxon>Sneathiella</taxon>
    </lineage>
</organism>
<dbReference type="InterPro" id="IPR050563">
    <property type="entry name" value="4-hydroxybenzoyl-CoA_TE"/>
</dbReference>
<dbReference type="EMBL" id="WTVA01000004">
    <property type="protein sequence ID" value="MZR22918.1"/>
    <property type="molecule type" value="Genomic_DNA"/>
</dbReference>
<dbReference type="GO" id="GO:0047617">
    <property type="term" value="F:fatty acyl-CoA hydrolase activity"/>
    <property type="evidence" value="ECO:0007669"/>
    <property type="project" value="TreeGrafter"/>
</dbReference>
<dbReference type="CDD" id="cd00586">
    <property type="entry name" value="4HBT"/>
    <property type="match status" value="1"/>
</dbReference>
<dbReference type="AlphaFoldDB" id="A0A845MG09"/>
<dbReference type="Proteomes" id="UP000445696">
    <property type="component" value="Unassembled WGS sequence"/>
</dbReference>
<dbReference type="PANTHER" id="PTHR31793">
    <property type="entry name" value="4-HYDROXYBENZOYL-COA THIOESTERASE FAMILY MEMBER"/>
    <property type="match status" value="1"/>
</dbReference>
<dbReference type="InterPro" id="IPR029069">
    <property type="entry name" value="HotDog_dom_sf"/>
</dbReference>
<dbReference type="Pfam" id="PF13279">
    <property type="entry name" value="4HBT_2"/>
    <property type="match status" value="1"/>
</dbReference>
<keyword evidence="2" id="KW-0378">Hydrolase</keyword>
<evidence type="ECO:0000313" key="3">
    <source>
        <dbReference type="EMBL" id="MZR22918.1"/>
    </source>
</evidence>
<name>A0A845MG09_9PROT</name>
<evidence type="ECO:0000256" key="2">
    <source>
        <dbReference type="ARBA" id="ARBA00022801"/>
    </source>
</evidence>
<protein>
    <submittedName>
        <fullName evidence="3">Acyl-CoA thioesterase</fullName>
    </submittedName>
</protein>
<dbReference type="RefSeq" id="WP_161339373.1">
    <property type="nucleotide sequence ID" value="NZ_JBHSDG010000004.1"/>
</dbReference>
<dbReference type="SUPFAM" id="SSF54637">
    <property type="entry name" value="Thioesterase/thiol ester dehydrase-isomerase"/>
    <property type="match status" value="1"/>
</dbReference>
<dbReference type="OrthoDB" id="7204167at2"/>
<sequence>MISAEVDVKCQFYDLDPMGIAWHGNYARFFEQARCALLDVIDYNYEQMNDSGYAWPIVDMRIKYIRPIRFGQVVAVAATLAEYENRLKINYQINDRETGEKLTRGFTIQVAIDKNAGEMLFQSPPILYRKVEALLC</sequence>
<dbReference type="Gene3D" id="3.10.129.10">
    <property type="entry name" value="Hotdog Thioesterase"/>
    <property type="match status" value="1"/>
</dbReference>
<proteinExistence type="inferred from homology"/>
<evidence type="ECO:0000313" key="4">
    <source>
        <dbReference type="Proteomes" id="UP000445696"/>
    </source>
</evidence>
<evidence type="ECO:0000256" key="1">
    <source>
        <dbReference type="ARBA" id="ARBA00005953"/>
    </source>
</evidence>
<gene>
    <name evidence="3" type="ORF">GQF03_11295</name>
</gene>
<dbReference type="PANTHER" id="PTHR31793:SF27">
    <property type="entry name" value="NOVEL THIOESTERASE SUPERFAMILY DOMAIN AND SAPOSIN A-TYPE DOMAIN CONTAINING PROTEIN (0610012H03RIK)"/>
    <property type="match status" value="1"/>
</dbReference>
<comment type="similarity">
    <text evidence="1">Belongs to the 4-hydroxybenzoyl-CoA thioesterase family.</text>
</comment>
<reference evidence="3 4" key="1">
    <citation type="journal article" date="2014" name="Int. J. Syst. Evol. Microbiol.">
        <title>Sneathiella chungangensis sp. nov., isolated from a marine sand, and emended description of the genus Sneathiella.</title>
        <authorList>
            <person name="Siamphan C."/>
            <person name="Kim H."/>
            <person name="Lee J.S."/>
            <person name="Kim W."/>
        </authorList>
    </citation>
    <scope>NUCLEOTIDE SEQUENCE [LARGE SCALE GENOMIC DNA]</scope>
    <source>
        <strain evidence="3 4">KCTC 32476</strain>
    </source>
</reference>
<keyword evidence="4" id="KW-1185">Reference proteome</keyword>
<comment type="caution">
    <text evidence="3">The sequence shown here is derived from an EMBL/GenBank/DDBJ whole genome shotgun (WGS) entry which is preliminary data.</text>
</comment>
<accession>A0A845MG09</accession>